<protein>
    <submittedName>
        <fullName evidence="1">Uncharacterized protein</fullName>
    </submittedName>
</protein>
<evidence type="ECO:0000313" key="1">
    <source>
        <dbReference type="EMBL" id="ROO02983.1"/>
    </source>
</evidence>
<sequence length="106" mass="12031">MSECFRRLFKSFQISLLSRPSKLPLIIHAQESKGRVAPPDRAIQSNFETREVSMKKSKHEPKPMMAARFQAEAREVLAKRSDKRSRFLDVALSNGSDFEPVGRLAG</sequence>
<organism evidence="1 2">
    <name type="scientific">Pseudomonas moraviensis</name>
    <dbReference type="NCBI Taxonomy" id="321662"/>
    <lineage>
        <taxon>Bacteria</taxon>
        <taxon>Pseudomonadati</taxon>
        <taxon>Pseudomonadota</taxon>
        <taxon>Gammaproteobacteria</taxon>
        <taxon>Pseudomonadales</taxon>
        <taxon>Pseudomonadaceae</taxon>
        <taxon>Pseudomonas</taxon>
    </lineage>
</organism>
<name>A0A423NXG1_9PSED</name>
<proteinExistence type="predicted"/>
<dbReference type="EMBL" id="MOCA01000001">
    <property type="protein sequence ID" value="ROO02983.1"/>
    <property type="molecule type" value="Genomic_DNA"/>
</dbReference>
<reference evidence="1 2" key="1">
    <citation type="submission" date="2016-10" db="EMBL/GenBank/DDBJ databases">
        <title>Comparative genome analysis of multiple Pseudomonas spp. focuses on biocontrol and plant growth promoting traits.</title>
        <authorList>
            <person name="Tao X.-Y."/>
            <person name="Taylor C.G."/>
        </authorList>
    </citation>
    <scope>NUCLEOTIDE SEQUENCE [LARGE SCALE GENOMIC DNA]</scope>
    <source>
        <strain evidence="1 2">36B3</strain>
    </source>
</reference>
<accession>A0A423NXG1</accession>
<dbReference type="Proteomes" id="UP000284207">
    <property type="component" value="Unassembled WGS sequence"/>
</dbReference>
<dbReference type="AlphaFoldDB" id="A0A423NXG1"/>
<comment type="caution">
    <text evidence="1">The sequence shown here is derived from an EMBL/GenBank/DDBJ whole genome shotgun (WGS) entry which is preliminary data.</text>
</comment>
<gene>
    <name evidence="1" type="ORF">BK674_01325</name>
</gene>
<evidence type="ECO:0000313" key="2">
    <source>
        <dbReference type="Proteomes" id="UP000284207"/>
    </source>
</evidence>